<dbReference type="EMBL" id="CP136921">
    <property type="protein sequence ID" value="WOO33178.1"/>
    <property type="molecule type" value="Genomic_DNA"/>
</dbReference>
<dbReference type="Proteomes" id="UP001303211">
    <property type="component" value="Chromosome"/>
</dbReference>
<accession>A0ABZ0J529</accession>
<reference evidence="3 4" key="1">
    <citation type="submission" date="2023-03" db="EMBL/GenBank/DDBJ databases">
        <title>Diaphorobacter basophil sp. nov., isolated from a sewage-treatment plant.</title>
        <authorList>
            <person name="Yang K."/>
        </authorList>
    </citation>
    <scope>NUCLEOTIDE SEQUENCE [LARGE SCALE GENOMIC DNA]</scope>
    <source>
        <strain evidence="3 4">Y-1</strain>
    </source>
</reference>
<evidence type="ECO:0000313" key="3">
    <source>
        <dbReference type="EMBL" id="WOO33178.1"/>
    </source>
</evidence>
<organism evidence="3 4">
    <name type="scientific">Diaphorobacter limosus</name>
    <dbReference type="NCBI Taxonomy" id="3036128"/>
    <lineage>
        <taxon>Bacteria</taxon>
        <taxon>Pseudomonadati</taxon>
        <taxon>Pseudomonadota</taxon>
        <taxon>Betaproteobacteria</taxon>
        <taxon>Burkholderiales</taxon>
        <taxon>Comamonadaceae</taxon>
        <taxon>Diaphorobacter</taxon>
    </lineage>
</organism>
<sequence length="105" mass="11172">MAKQGSQLPPTSPTQARAKPTHVMTAAEVGHNASGVTTPVVPKARQIHKAGEVNISAYFPAEVKASLRMVQAKTGCNIKDCLAEALRDRFTKHNVPVSLKLGEGQ</sequence>
<feature type="domain" description="Antitoxin-like ribbon-helix-helix" evidence="2">
    <location>
        <begin position="50"/>
        <end position="94"/>
    </location>
</feature>
<evidence type="ECO:0000313" key="4">
    <source>
        <dbReference type="Proteomes" id="UP001303211"/>
    </source>
</evidence>
<gene>
    <name evidence="3" type="ORF">P4826_03555</name>
</gene>
<evidence type="ECO:0000256" key="1">
    <source>
        <dbReference type="SAM" id="MobiDB-lite"/>
    </source>
</evidence>
<dbReference type="InterPro" id="IPR046765">
    <property type="entry name" value="Antitox_RHH"/>
</dbReference>
<evidence type="ECO:0000259" key="2">
    <source>
        <dbReference type="Pfam" id="PF20605"/>
    </source>
</evidence>
<name>A0ABZ0J529_9BURK</name>
<dbReference type="Pfam" id="PF20605">
    <property type="entry name" value="Antitox_RHH"/>
    <property type="match status" value="1"/>
</dbReference>
<keyword evidence="4" id="KW-1185">Reference proteome</keyword>
<feature type="compositionally biased region" description="Polar residues" evidence="1">
    <location>
        <begin position="1"/>
        <end position="15"/>
    </location>
</feature>
<dbReference type="RefSeq" id="WP_317702573.1">
    <property type="nucleotide sequence ID" value="NZ_CP136921.1"/>
</dbReference>
<feature type="region of interest" description="Disordered" evidence="1">
    <location>
        <begin position="1"/>
        <end position="22"/>
    </location>
</feature>
<protein>
    <submittedName>
        <fullName evidence="3">Ribbon-helix-helix domain-containing protein</fullName>
    </submittedName>
</protein>
<proteinExistence type="predicted"/>